<dbReference type="Proteomes" id="UP000784294">
    <property type="component" value="Unassembled WGS sequence"/>
</dbReference>
<evidence type="ECO:0000313" key="3">
    <source>
        <dbReference type="Proteomes" id="UP000784294"/>
    </source>
</evidence>
<name>A0A448WF44_9PLAT</name>
<sequence>MSEAEVWISEQYSGLSTFCSLTDIDGTFAAVDRLHDLEVQLKAVKANILDPIKLRIPDITWQPKSQYPKPPSVAVATTAVPTNISLAGTGLASKMIITEGENIEDTSQASEGLLFSNILSEVGGLALFNELVECPSDQDKCTAEEYYQEVEERWMTLVSHFERLLGYFGLLKCRLRLRLRCLEFDLESDDLSAWLAEQAEIADSEAYGREVEHCQRLLAKYTEQSTRSIKLANRRLAESETYAKMLASEIDMACAKLTRNSEFESDASSASLNSEANTSLESSPVRTASAAGMQNSYVRSKYPQSRLLVQPRFTESQHQLVQQLQKERSLVVERQEQLQQTWGSVFRKIRARKEVSCSHKLELFSAGLSF</sequence>
<dbReference type="EMBL" id="CAAALY010008406">
    <property type="protein sequence ID" value="VEL10230.1"/>
    <property type="molecule type" value="Genomic_DNA"/>
</dbReference>
<proteinExistence type="predicted"/>
<dbReference type="AlphaFoldDB" id="A0A448WF44"/>
<dbReference type="Gene3D" id="1.20.58.60">
    <property type="match status" value="1"/>
</dbReference>
<comment type="caution">
    <text evidence="2">The sequence shown here is derived from an EMBL/GenBank/DDBJ whole genome shotgun (WGS) entry which is preliminary data.</text>
</comment>
<feature type="region of interest" description="Disordered" evidence="1">
    <location>
        <begin position="266"/>
        <end position="292"/>
    </location>
</feature>
<reference evidence="2" key="1">
    <citation type="submission" date="2018-11" db="EMBL/GenBank/DDBJ databases">
        <authorList>
            <consortium name="Pathogen Informatics"/>
        </authorList>
    </citation>
    <scope>NUCLEOTIDE SEQUENCE</scope>
</reference>
<dbReference type="SUPFAM" id="SSF46966">
    <property type="entry name" value="Spectrin repeat"/>
    <property type="match status" value="1"/>
</dbReference>
<evidence type="ECO:0000313" key="2">
    <source>
        <dbReference type="EMBL" id="VEL10230.1"/>
    </source>
</evidence>
<evidence type="ECO:0000256" key="1">
    <source>
        <dbReference type="SAM" id="MobiDB-lite"/>
    </source>
</evidence>
<accession>A0A448WF44</accession>
<keyword evidence="3" id="KW-1185">Reference proteome</keyword>
<gene>
    <name evidence="2" type="ORF">PXEA_LOCUS3670</name>
</gene>
<organism evidence="2 3">
    <name type="scientific">Protopolystoma xenopodis</name>
    <dbReference type="NCBI Taxonomy" id="117903"/>
    <lineage>
        <taxon>Eukaryota</taxon>
        <taxon>Metazoa</taxon>
        <taxon>Spiralia</taxon>
        <taxon>Lophotrochozoa</taxon>
        <taxon>Platyhelminthes</taxon>
        <taxon>Monogenea</taxon>
        <taxon>Polyopisthocotylea</taxon>
        <taxon>Polystomatidea</taxon>
        <taxon>Polystomatidae</taxon>
        <taxon>Protopolystoma</taxon>
    </lineage>
</organism>
<protein>
    <submittedName>
        <fullName evidence="2">Uncharacterized protein</fullName>
    </submittedName>
</protein>